<dbReference type="InterPro" id="IPR032675">
    <property type="entry name" value="LRR_dom_sf"/>
</dbReference>
<dbReference type="SMART" id="SM00368">
    <property type="entry name" value="LRR_RI"/>
    <property type="match status" value="7"/>
</dbReference>
<reference evidence="2" key="1">
    <citation type="journal article" date="2016" name="Proc. Natl. Acad. Sci. U.S.A.">
        <title>Lipid metabolic changes in an early divergent fungus govern the establishment of a mutualistic symbiosis with endobacteria.</title>
        <authorList>
            <person name="Lastovetsky O.A."/>
            <person name="Gaspar M.L."/>
            <person name="Mondo S.J."/>
            <person name="LaButti K.M."/>
            <person name="Sandor L."/>
            <person name="Grigoriev I.V."/>
            <person name="Henry S.A."/>
            <person name="Pawlowska T.E."/>
        </authorList>
    </citation>
    <scope>NUCLEOTIDE SEQUENCE [LARGE SCALE GENOMIC DNA]</scope>
    <source>
        <strain evidence="2">ATCC 52814</strain>
    </source>
</reference>
<evidence type="ECO:0000256" key="1">
    <source>
        <dbReference type="SAM" id="MobiDB-lite"/>
    </source>
</evidence>
<gene>
    <name evidence="2" type="ORF">BCV72DRAFT_332916</name>
</gene>
<protein>
    <submittedName>
        <fullName evidence="2">RNI-like protein</fullName>
    </submittedName>
</protein>
<dbReference type="InterPro" id="IPR001611">
    <property type="entry name" value="Leu-rich_rpt"/>
</dbReference>
<dbReference type="Gene3D" id="3.80.10.10">
    <property type="entry name" value="Ribonuclease Inhibitor"/>
    <property type="match status" value="3"/>
</dbReference>
<dbReference type="InterPro" id="IPR006553">
    <property type="entry name" value="Leu-rich_rpt_Cys-con_subtyp"/>
</dbReference>
<name>A0A1X0REB5_RHIZD</name>
<dbReference type="InterPro" id="IPR052394">
    <property type="entry name" value="LRR-containing"/>
</dbReference>
<dbReference type="SMART" id="SM00367">
    <property type="entry name" value="LRR_CC"/>
    <property type="match status" value="3"/>
</dbReference>
<dbReference type="OrthoDB" id="120976at2759"/>
<dbReference type="Proteomes" id="UP000242414">
    <property type="component" value="Unassembled WGS sequence"/>
</dbReference>
<dbReference type="PANTHER" id="PTHR24114">
    <property type="entry name" value="LEUCINE RICH REPEAT FAMILY PROTEIN"/>
    <property type="match status" value="1"/>
</dbReference>
<organism evidence="2">
    <name type="scientific">Rhizopus microsporus var. microsporus</name>
    <dbReference type="NCBI Taxonomy" id="86635"/>
    <lineage>
        <taxon>Eukaryota</taxon>
        <taxon>Fungi</taxon>
        <taxon>Fungi incertae sedis</taxon>
        <taxon>Mucoromycota</taxon>
        <taxon>Mucoromycotina</taxon>
        <taxon>Mucoromycetes</taxon>
        <taxon>Mucorales</taxon>
        <taxon>Mucorineae</taxon>
        <taxon>Rhizopodaceae</taxon>
        <taxon>Rhizopus</taxon>
    </lineage>
</organism>
<accession>A0A1X0REB5</accession>
<dbReference type="AlphaFoldDB" id="A0A1X0REB5"/>
<proteinExistence type="predicted"/>
<dbReference type="EMBL" id="KV921865">
    <property type="protein sequence ID" value="ORE10423.1"/>
    <property type="molecule type" value="Genomic_DNA"/>
</dbReference>
<dbReference type="VEuPathDB" id="FungiDB:BCV72DRAFT_332916"/>
<evidence type="ECO:0000313" key="2">
    <source>
        <dbReference type="EMBL" id="ORE10423.1"/>
    </source>
</evidence>
<feature type="compositionally biased region" description="Low complexity" evidence="1">
    <location>
        <begin position="489"/>
        <end position="508"/>
    </location>
</feature>
<dbReference type="SUPFAM" id="SSF52047">
    <property type="entry name" value="RNI-like"/>
    <property type="match status" value="1"/>
</dbReference>
<sequence>MNHGNKRPKSILKYRLENQRPTTSTSPITPVAHSWLSRIQSKILSPPNEENQEREDGVSLRKHDLKRVTFSVGNLIEEHSFAFDDSPRDVEYEKERQLRNKIQQELTHVRLADYYDHACIQRDGEGVIDQFRHILRHCRSLETIDLSGATITLQHAGSFSDILMLKFGLKYLNLSNCKMDDETIRILLCSLLVSNTVIELNLSQNNIKSKGYRYIAIFIKESKKIQSINLSKNSIDKRGMQYLAQGIQLAGSLEKLQLDEFILKPPQILQLLSDGIKKHPGGLSTLSLCNYRIPPSSTIHLANLLSSNISTINLSGCQQFQIPILAYALINNNTLLHLCLSNCKITSHNLSTLSKALLENNCLESLDLSKNPLISDNDEGILELKTAIARNRGLQSLNLSETQLDSAATIALAEALSENTCLSRLDLSGNPQIDMAGILALSISIKMNHTLTFLDINIPPHDEELANLQNDIVAVCTTNMLQKIEQQRQKQQTPSASSSSSSSSSSYSDIDLDIQPVKIPSKSVTGLLDEPESSTELSVVE</sequence>
<dbReference type="PANTHER" id="PTHR24114:SF50">
    <property type="entry name" value="RNI-LIKE PROTEIN"/>
    <property type="match status" value="1"/>
</dbReference>
<dbReference type="Pfam" id="PF13516">
    <property type="entry name" value="LRR_6"/>
    <property type="match status" value="4"/>
</dbReference>
<feature type="region of interest" description="Disordered" evidence="1">
    <location>
        <begin position="485"/>
        <end position="541"/>
    </location>
</feature>